<evidence type="ECO:0000313" key="6">
    <source>
        <dbReference type="EMBL" id="KAG6500383.1"/>
    </source>
</evidence>
<evidence type="ECO:0000256" key="4">
    <source>
        <dbReference type="SAM" id="MobiDB-lite"/>
    </source>
</evidence>
<keyword evidence="2" id="KW-0677">Repeat</keyword>
<dbReference type="InterPro" id="IPR039647">
    <property type="entry name" value="EF_hand_pair_protein_CML-like"/>
</dbReference>
<feature type="domain" description="EF-hand" evidence="5">
    <location>
        <begin position="157"/>
        <end position="192"/>
    </location>
</feature>
<sequence length="240" mass="26885">MSIAGHLRDAHTVAIKCLYENSHRRMQQFRTEVIILSSLRHPNTSTAPPPTTILSSSLSKSTSTEQQAADAQRSLRSSPSFGLHRMDEIEKVFDRYDANGDDWISASELDDILRALGSTASPAEIRDMIAEMDTDGDGFVDLQELVDFHRRGVGGAGADKELREAFDVYDLDGNRLISAEELHRMLKQLEEKCSVKDCTRMIGSVDEDGDGNVNFEEFKRMMAKGGDEVLCFRRWARDPV</sequence>
<feature type="domain" description="EF-hand" evidence="5">
    <location>
        <begin position="84"/>
        <end position="119"/>
    </location>
</feature>
<gene>
    <name evidence="6" type="ORF">ZIOFF_040228</name>
</gene>
<dbReference type="Pfam" id="PF13499">
    <property type="entry name" value="EF-hand_7"/>
    <property type="match status" value="2"/>
</dbReference>
<evidence type="ECO:0000313" key="7">
    <source>
        <dbReference type="Proteomes" id="UP000734854"/>
    </source>
</evidence>
<dbReference type="PROSITE" id="PS00018">
    <property type="entry name" value="EF_HAND_1"/>
    <property type="match status" value="4"/>
</dbReference>
<feature type="compositionally biased region" description="Polar residues" evidence="4">
    <location>
        <begin position="65"/>
        <end position="79"/>
    </location>
</feature>
<dbReference type="SUPFAM" id="SSF56112">
    <property type="entry name" value="Protein kinase-like (PK-like)"/>
    <property type="match status" value="1"/>
</dbReference>
<dbReference type="Gene3D" id="3.30.200.20">
    <property type="entry name" value="Phosphorylase Kinase, domain 1"/>
    <property type="match status" value="1"/>
</dbReference>
<keyword evidence="1" id="KW-0479">Metal-binding</keyword>
<dbReference type="PROSITE" id="PS50222">
    <property type="entry name" value="EF_HAND_2"/>
    <property type="match status" value="4"/>
</dbReference>
<evidence type="ECO:0000256" key="3">
    <source>
        <dbReference type="ARBA" id="ARBA00022837"/>
    </source>
</evidence>
<dbReference type="GO" id="GO:0005509">
    <property type="term" value="F:calcium ion binding"/>
    <property type="evidence" value="ECO:0007669"/>
    <property type="project" value="InterPro"/>
</dbReference>
<evidence type="ECO:0000256" key="2">
    <source>
        <dbReference type="ARBA" id="ARBA00022737"/>
    </source>
</evidence>
<evidence type="ECO:0000256" key="1">
    <source>
        <dbReference type="ARBA" id="ARBA00022723"/>
    </source>
</evidence>
<reference evidence="6 7" key="1">
    <citation type="submission" date="2020-08" db="EMBL/GenBank/DDBJ databases">
        <title>Plant Genome Project.</title>
        <authorList>
            <person name="Zhang R.-G."/>
        </authorList>
    </citation>
    <scope>NUCLEOTIDE SEQUENCE [LARGE SCALE GENOMIC DNA]</scope>
    <source>
        <tissue evidence="6">Rhizome</tissue>
    </source>
</reference>
<dbReference type="Gene3D" id="1.10.238.10">
    <property type="entry name" value="EF-hand"/>
    <property type="match status" value="3"/>
</dbReference>
<evidence type="ECO:0000259" key="5">
    <source>
        <dbReference type="PROSITE" id="PS50222"/>
    </source>
</evidence>
<dbReference type="AlphaFoldDB" id="A0A8J5GF26"/>
<dbReference type="InterPro" id="IPR002048">
    <property type="entry name" value="EF_hand_dom"/>
</dbReference>
<organism evidence="6 7">
    <name type="scientific">Zingiber officinale</name>
    <name type="common">Ginger</name>
    <name type="synonym">Amomum zingiber</name>
    <dbReference type="NCBI Taxonomy" id="94328"/>
    <lineage>
        <taxon>Eukaryota</taxon>
        <taxon>Viridiplantae</taxon>
        <taxon>Streptophyta</taxon>
        <taxon>Embryophyta</taxon>
        <taxon>Tracheophyta</taxon>
        <taxon>Spermatophyta</taxon>
        <taxon>Magnoliopsida</taxon>
        <taxon>Liliopsida</taxon>
        <taxon>Zingiberales</taxon>
        <taxon>Zingiberaceae</taxon>
        <taxon>Zingiber</taxon>
    </lineage>
</organism>
<feature type="domain" description="EF-hand" evidence="5">
    <location>
        <begin position="120"/>
        <end position="155"/>
    </location>
</feature>
<dbReference type="FunFam" id="1.10.238.10:FF:000001">
    <property type="entry name" value="Calmodulin 1"/>
    <property type="match status" value="1"/>
</dbReference>
<dbReference type="Proteomes" id="UP000734854">
    <property type="component" value="Unassembled WGS sequence"/>
</dbReference>
<feature type="domain" description="EF-hand" evidence="5">
    <location>
        <begin position="193"/>
        <end position="228"/>
    </location>
</feature>
<dbReference type="EMBL" id="JACMSC010000011">
    <property type="protein sequence ID" value="KAG6500383.1"/>
    <property type="molecule type" value="Genomic_DNA"/>
</dbReference>
<feature type="compositionally biased region" description="Low complexity" evidence="4">
    <location>
        <begin position="52"/>
        <end position="64"/>
    </location>
</feature>
<name>A0A8J5GF26_ZINOF</name>
<dbReference type="InterPro" id="IPR018247">
    <property type="entry name" value="EF_Hand_1_Ca_BS"/>
</dbReference>
<dbReference type="SMART" id="SM00054">
    <property type="entry name" value="EFh"/>
    <property type="match status" value="4"/>
</dbReference>
<comment type="caution">
    <text evidence="6">The sequence shown here is derived from an EMBL/GenBank/DDBJ whole genome shotgun (WGS) entry which is preliminary data.</text>
</comment>
<dbReference type="InterPro" id="IPR011992">
    <property type="entry name" value="EF-hand-dom_pair"/>
</dbReference>
<dbReference type="PANTHER" id="PTHR10891">
    <property type="entry name" value="EF-HAND CALCIUM-BINDING DOMAIN CONTAINING PROTEIN"/>
    <property type="match status" value="1"/>
</dbReference>
<protein>
    <recommendedName>
        <fullName evidence="5">EF-hand domain-containing protein</fullName>
    </recommendedName>
</protein>
<keyword evidence="7" id="KW-1185">Reference proteome</keyword>
<feature type="region of interest" description="Disordered" evidence="4">
    <location>
        <begin position="40"/>
        <end position="79"/>
    </location>
</feature>
<proteinExistence type="predicted"/>
<keyword evidence="3" id="KW-0106">Calcium</keyword>
<dbReference type="CDD" id="cd00051">
    <property type="entry name" value="EFh"/>
    <property type="match status" value="2"/>
</dbReference>
<dbReference type="InterPro" id="IPR011009">
    <property type="entry name" value="Kinase-like_dom_sf"/>
</dbReference>
<accession>A0A8J5GF26</accession>
<dbReference type="SUPFAM" id="SSF47473">
    <property type="entry name" value="EF-hand"/>
    <property type="match status" value="1"/>
</dbReference>